<dbReference type="NCBIfam" id="TIGR01011">
    <property type="entry name" value="rpsB_bact"/>
    <property type="match status" value="1"/>
</dbReference>
<dbReference type="HAMAP" id="MF_00291_B">
    <property type="entry name" value="Ribosomal_uS2_B"/>
    <property type="match status" value="1"/>
</dbReference>
<dbReference type="PANTHER" id="PTHR12534:SF0">
    <property type="entry name" value="SMALL RIBOSOMAL SUBUNIT PROTEIN US2M"/>
    <property type="match status" value="1"/>
</dbReference>
<evidence type="ECO:0000256" key="2">
    <source>
        <dbReference type="ARBA" id="ARBA00022980"/>
    </source>
</evidence>
<name>A0AAU7QSD8_9FLAO</name>
<keyword evidence="2 5" id="KW-0689">Ribosomal protein</keyword>
<accession>A0AAU7QSD8</accession>
<dbReference type="InterPro" id="IPR023591">
    <property type="entry name" value="Ribosomal_uS2_flav_dom_sf"/>
</dbReference>
<dbReference type="GO" id="GO:0015935">
    <property type="term" value="C:small ribosomal subunit"/>
    <property type="evidence" value="ECO:0007669"/>
    <property type="project" value="InterPro"/>
</dbReference>
<organism evidence="6">
    <name type="scientific">Candidatus Shikimatogenerans sp. AspAUS03</name>
    <dbReference type="NCBI Taxonomy" id="3158563"/>
    <lineage>
        <taxon>Bacteria</taxon>
        <taxon>Pseudomonadati</taxon>
        <taxon>Bacteroidota</taxon>
        <taxon>Flavobacteriia</taxon>
        <taxon>Flavobacteriales</taxon>
        <taxon>Candidatus Shikimatogenerans</taxon>
    </lineage>
</organism>
<dbReference type="InterPro" id="IPR005706">
    <property type="entry name" value="Ribosomal_uS2_bac/mit/plastid"/>
</dbReference>
<evidence type="ECO:0000313" key="6">
    <source>
        <dbReference type="EMBL" id="XBT18899.1"/>
    </source>
</evidence>
<dbReference type="GO" id="GO:0006412">
    <property type="term" value="P:translation"/>
    <property type="evidence" value="ECO:0007669"/>
    <property type="project" value="UniProtKB-UniRule"/>
</dbReference>
<proteinExistence type="inferred from homology"/>
<sequence length="228" mass="26504">MINIKDIIKNKIHIGHIKSRRNPYMSKFIINVKNKVDIINPLQFSYRLKIISKNLTLGASLGGKILYYGNKPIITDLIKFYSKKNNMPYINYKWTPGLLTNIYNNTLSLMKKDIIKKQMTSNMYKYLPIREKNKLYRKYKNINKRYLSIKNMDILPLYIIITNTNGNDLIIKEAKKMGVLIVGIVDSDSNPINIDYPIPANDDYKGSINFILNYLTNSITMGLKNKIL</sequence>
<evidence type="ECO:0000256" key="5">
    <source>
        <dbReference type="HAMAP-Rule" id="MF_00291"/>
    </source>
</evidence>
<dbReference type="GO" id="GO:0003735">
    <property type="term" value="F:structural constituent of ribosome"/>
    <property type="evidence" value="ECO:0007669"/>
    <property type="project" value="InterPro"/>
</dbReference>
<dbReference type="Gene3D" id="1.10.287.610">
    <property type="entry name" value="Helix hairpin bin"/>
    <property type="match status" value="1"/>
</dbReference>
<dbReference type="Pfam" id="PF00318">
    <property type="entry name" value="Ribosomal_S2"/>
    <property type="match status" value="1"/>
</dbReference>
<dbReference type="CDD" id="cd01425">
    <property type="entry name" value="RPS2"/>
    <property type="match status" value="1"/>
</dbReference>
<evidence type="ECO:0000256" key="1">
    <source>
        <dbReference type="ARBA" id="ARBA00006242"/>
    </source>
</evidence>
<evidence type="ECO:0000256" key="3">
    <source>
        <dbReference type="ARBA" id="ARBA00023274"/>
    </source>
</evidence>
<evidence type="ECO:0000256" key="4">
    <source>
        <dbReference type="ARBA" id="ARBA00035256"/>
    </source>
</evidence>
<dbReference type="InterPro" id="IPR001865">
    <property type="entry name" value="Ribosomal_uS2"/>
</dbReference>
<dbReference type="Gene3D" id="3.40.50.10490">
    <property type="entry name" value="Glucose-6-phosphate isomerase like protein, domain 1"/>
    <property type="match status" value="1"/>
</dbReference>
<reference evidence="6" key="1">
    <citation type="submission" date="2024-06" db="EMBL/GenBank/DDBJ databases">
        <title>Diversity, functionality, and evolutionary history of bacterial symbionts in false click beetles (Coleoptera, Throscidae).</title>
        <authorList>
            <person name="Wierz J.C."/>
            <person name="Malm H."/>
            <person name="Kaltenpoth M."/>
            <person name="Engl T."/>
        </authorList>
    </citation>
    <scope>NUCLEOTIDE SEQUENCE</scope>
    <source>
        <strain evidence="6">AspAUS03</strain>
    </source>
</reference>
<keyword evidence="3 5" id="KW-0687">Ribonucleoprotein</keyword>
<dbReference type="EMBL" id="CP157897">
    <property type="protein sequence ID" value="XBT18899.1"/>
    <property type="molecule type" value="Genomic_DNA"/>
</dbReference>
<dbReference type="SUPFAM" id="SSF52313">
    <property type="entry name" value="Ribosomal protein S2"/>
    <property type="match status" value="1"/>
</dbReference>
<comment type="similarity">
    <text evidence="1 5">Belongs to the universal ribosomal protein uS2 family.</text>
</comment>
<protein>
    <recommendedName>
        <fullName evidence="4 5">Small ribosomal subunit protein uS2</fullName>
    </recommendedName>
</protein>
<gene>
    <name evidence="5 6" type="primary">rpsB</name>
    <name evidence="6" type="ORF">ABPD24_00300</name>
</gene>
<dbReference type="PANTHER" id="PTHR12534">
    <property type="entry name" value="30S RIBOSOMAL PROTEIN S2 PROKARYOTIC AND ORGANELLAR"/>
    <property type="match status" value="1"/>
</dbReference>
<dbReference type="AlphaFoldDB" id="A0AAU7QSD8"/>
<dbReference type="PRINTS" id="PR00395">
    <property type="entry name" value="RIBOSOMALS2"/>
</dbReference>